<evidence type="ECO:0000313" key="2">
    <source>
        <dbReference type="EMBL" id="CAG5051198.1"/>
    </source>
</evidence>
<gene>
    <name evidence="2" type="ORF">PAPOLLO_LOCUS24982</name>
</gene>
<dbReference type="Proteomes" id="UP000691718">
    <property type="component" value="Unassembled WGS sequence"/>
</dbReference>
<accession>A0A8S3Y315</accession>
<feature type="compositionally biased region" description="Polar residues" evidence="1">
    <location>
        <begin position="14"/>
        <end position="23"/>
    </location>
</feature>
<evidence type="ECO:0000256" key="1">
    <source>
        <dbReference type="SAM" id="MobiDB-lite"/>
    </source>
</evidence>
<proteinExistence type="predicted"/>
<dbReference type="AlphaFoldDB" id="A0A8S3Y315"/>
<feature type="region of interest" description="Disordered" evidence="1">
    <location>
        <begin position="1"/>
        <end position="78"/>
    </location>
</feature>
<keyword evidence="3" id="KW-1185">Reference proteome</keyword>
<reference evidence="2" key="1">
    <citation type="submission" date="2021-04" db="EMBL/GenBank/DDBJ databases">
        <authorList>
            <person name="Tunstrom K."/>
        </authorList>
    </citation>
    <scope>NUCLEOTIDE SEQUENCE</scope>
</reference>
<sequence>MSEDHDKDGADSDIQFNASQCKKSSAESERATETVQEECVETKSANTPTDVQTSPISSKENIKCNLNDNKDSSGRNVKHKGTLSWTLEGSEFKLSWKLPDGSTSTEDYIALCYAG</sequence>
<evidence type="ECO:0000313" key="3">
    <source>
        <dbReference type="Proteomes" id="UP000691718"/>
    </source>
</evidence>
<dbReference type="EMBL" id="CAJQZP010001492">
    <property type="protein sequence ID" value="CAG5051198.1"/>
    <property type="molecule type" value="Genomic_DNA"/>
</dbReference>
<comment type="caution">
    <text evidence="2">The sequence shown here is derived from an EMBL/GenBank/DDBJ whole genome shotgun (WGS) entry which is preliminary data.</text>
</comment>
<protein>
    <submittedName>
        <fullName evidence="2">(apollo) hypothetical protein</fullName>
    </submittedName>
</protein>
<feature type="compositionally biased region" description="Polar residues" evidence="1">
    <location>
        <begin position="43"/>
        <end position="67"/>
    </location>
</feature>
<name>A0A8S3Y315_PARAO</name>
<organism evidence="2 3">
    <name type="scientific">Parnassius apollo</name>
    <name type="common">Apollo butterfly</name>
    <name type="synonym">Papilio apollo</name>
    <dbReference type="NCBI Taxonomy" id="110799"/>
    <lineage>
        <taxon>Eukaryota</taxon>
        <taxon>Metazoa</taxon>
        <taxon>Ecdysozoa</taxon>
        <taxon>Arthropoda</taxon>
        <taxon>Hexapoda</taxon>
        <taxon>Insecta</taxon>
        <taxon>Pterygota</taxon>
        <taxon>Neoptera</taxon>
        <taxon>Endopterygota</taxon>
        <taxon>Lepidoptera</taxon>
        <taxon>Glossata</taxon>
        <taxon>Ditrysia</taxon>
        <taxon>Papilionoidea</taxon>
        <taxon>Papilionidae</taxon>
        <taxon>Parnassiinae</taxon>
        <taxon>Parnassini</taxon>
        <taxon>Parnassius</taxon>
        <taxon>Parnassius</taxon>
    </lineage>
</organism>
<feature type="compositionally biased region" description="Basic and acidic residues" evidence="1">
    <location>
        <begin position="1"/>
        <end position="10"/>
    </location>
</feature>
<dbReference type="OrthoDB" id="6930981at2759"/>